<proteinExistence type="predicted"/>
<protein>
    <submittedName>
        <fullName evidence="2">Uncharacterized protein</fullName>
    </submittedName>
</protein>
<gene>
    <name evidence="2" type="ORF">Cfor_08717</name>
</gene>
<dbReference type="Proteomes" id="UP000502823">
    <property type="component" value="Unassembled WGS sequence"/>
</dbReference>
<keyword evidence="1" id="KW-1133">Transmembrane helix</keyword>
<dbReference type="InParanoid" id="A0A6L2PLQ6"/>
<comment type="caution">
    <text evidence="2">The sequence shown here is derived from an EMBL/GenBank/DDBJ whole genome shotgun (WGS) entry which is preliminary data.</text>
</comment>
<feature type="non-terminal residue" evidence="2">
    <location>
        <position position="77"/>
    </location>
</feature>
<dbReference type="AlphaFoldDB" id="A0A6L2PLQ6"/>
<keyword evidence="1" id="KW-0812">Transmembrane</keyword>
<accession>A0A6L2PLQ6</accession>
<evidence type="ECO:0000256" key="1">
    <source>
        <dbReference type="SAM" id="Phobius"/>
    </source>
</evidence>
<feature type="non-terminal residue" evidence="2">
    <location>
        <position position="1"/>
    </location>
</feature>
<organism evidence="2 3">
    <name type="scientific">Coptotermes formosanus</name>
    <name type="common">Formosan subterranean termite</name>
    <dbReference type="NCBI Taxonomy" id="36987"/>
    <lineage>
        <taxon>Eukaryota</taxon>
        <taxon>Metazoa</taxon>
        <taxon>Ecdysozoa</taxon>
        <taxon>Arthropoda</taxon>
        <taxon>Hexapoda</taxon>
        <taxon>Insecta</taxon>
        <taxon>Pterygota</taxon>
        <taxon>Neoptera</taxon>
        <taxon>Polyneoptera</taxon>
        <taxon>Dictyoptera</taxon>
        <taxon>Blattodea</taxon>
        <taxon>Blattoidea</taxon>
        <taxon>Termitoidae</taxon>
        <taxon>Rhinotermitidae</taxon>
        <taxon>Coptotermes</taxon>
    </lineage>
</organism>
<keyword evidence="3" id="KW-1185">Reference proteome</keyword>
<name>A0A6L2PLQ6_COPFO</name>
<keyword evidence="1" id="KW-0472">Membrane</keyword>
<evidence type="ECO:0000313" key="3">
    <source>
        <dbReference type="Proteomes" id="UP000502823"/>
    </source>
</evidence>
<sequence>NNVFIRLPRNSDMAWNRYVAPFNYGLWLAVAIAACNLSVCLALTACGHERNQGLTLPAAFFYIQACFCQQGQTHRSR</sequence>
<evidence type="ECO:0000313" key="2">
    <source>
        <dbReference type="EMBL" id="GFG33519.1"/>
    </source>
</evidence>
<reference evidence="3" key="1">
    <citation type="submission" date="2020-01" db="EMBL/GenBank/DDBJ databases">
        <title>Draft genome sequence of the Termite Coptotermes fromosanus.</title>
        <authorList>
            <person name="Itakura S."/>
            <person name="Yosikawa Y."/>
            <person name="Umezawa K."/>
        </authorList>
    </citation>
    <scope>NUCLEOTIDE SEQUENCE [LARGE SCALE GENOMIC DNA]</scope>
</reference>
<dbReference type="EMBL" id="BLKM01011519">
    <property type="protein sequence ID" value="GFG33519.1"/>
    <property type="molecule type" value="Genomic_DNA"/>
</dbReference>
<feature type="transmembrane region" description="Helical" evidence="1">
    <location>
        <begin position="24"/>
        <end position="46"/>
    </location>
</feature>